<dbReference type="AlphaFoldDB" id="A0A645K0D6"/>
<protein>
    <submittedName>
        <fullName evidence="1">Uncharacterized protein</fullName>
    </submittedName>
</protein>
<proteinExistence type="predicted"/>
<reference evidence="1" key="1">
    <citation type="submission" date="2019-08" db="EMBL/GenBank/DDBJ databases">
        <authorList>
            <person name="Kucharzyk K."/>
            <person name="Murdoch R.W."/>
            <person name="Higgins S."/>
            <person name="Loffler F."/>
        </authorList>
    </citation>
    <scope>NUCLEOTIDE SEQUENCE</scope>
</reference>
<name>A0A645K0D6_9ZZZZ</name>
<dbReference type="EMBL" id="VSSQ01146788">
    <property type="protein sequence ID" value="MPN65034.1"/>
    <property type="molecule type" value="Genomic_DNA"/>
</dbReference>
<sequence length="38" mass="4664">MYIFLIISQMKHKDMNNKRNEKIMKAPQLYFFTIKDIA</sequence>
<evidence type="ECO:0000313" key="1">
    <source>
        <dbReference type="EMBL" id="MPN65034.1"/>
    </source>
</evidence>
<comment type="caution">
    <text evidence="1">The sequence shown here is derived from an EMBL/GenBank/DDBJ whole genome shotgun (WGS) entry which is preliminary data.</text>
</comment>
<gene>
    <name evidence="1" type="ORF">SDC9_212813</name>
</gene>
<organism evidence="1">
    <name type="scientific">bioreactor metagenome</name>
    <dbReference type="NCBI Taxonomy" id="1076179"/>
    <lineage>
        <taxon>unclassified sequences</taxon>
        <taxon>metagenomes</taxon>
        <taxon>ecological metagenomes</taxon>
    </lineage>
</organism>
<accession>A0A645K0D6</accession>